<keyword evidence="2" id="KW-1185">Reference proteome</keyword>
<protein>
    <recommendedName>
        <fullName evidence="3">Lipoprotein</fullName>
    </recommendedName>
</protein>
<sequence length="71" mass="7907">MVVFRFILIISIISLFSCFGNFFPNEEETGEAAKERCAMSLLALNSELEEGAVISVSLEQLVIVRKRNPVS</sequence>
<dbReference type="RefSeq" id="WP_135603175.1">
    <property type="nucleotide sequence ID" value="NZ_RQFK01000038.1"/>
</dbReference>
<dbReference type="EMBL" id="RQFK01000038">
    <property type="protein sequence ID" value="TGK77573.1"/>
    <property type="molecule type" value="Genomic_DNA"/>
</dbReference>
<name>A0A4R9HZT3_9LEPT</name>
<dbReference type="Proteomes" id="UP000298009">
    <property type="component" value="Unassembled WGS sequence"/>
</dbReference>
<evidence type="ECO:0000313" key="1">
    <source>
        <dbReference type="EMBL" id="TGK77573.1"/>
    </source>
</evidence>
<evidence type="ECO:0000313" key="2">
    <source>
        <dbReference type="Proteomes" id="UP000298009"/>
    </source>
</evidence>
<proteinExistence type="predicted"/>
<gene>
    <name evidence="1" type="ORF">EHQ24_19035</name>
</gene>
<organism evidence="1 2">
    <name type="scientific">Leptospira noumeaensis</name>
    <dbReference type="NCBI Taxonomy" id="2484964"/>
    <lineage>
        <taxon>Bacteria</taxon>
        <taxon>Pseudomonadati</taxon>
        <taxon>Spirochaetota</taxon>
        <taxon>Spirochaetia</taxon>
        <taxon>Leptospirales</taxon>
        <taxon>Leptospiraceae</taxon>
        <taxon>Leptospira</taxon>
    </lineage>
</organism>
<dbReference type="AlphaFoldDB" id="A0A4R9HZT3"/>
<reference evidence="1" key="1">
    <citation type="journal article" date="2019" name="PLoS Negl. Trop. Dis.">
        <title>Revisiting the worldwide diversity of Leptospira species in the environment.</title>
        <authorList>
            <person name="Vincent A.T."/>
            <person name="Schiettekatte O."/>
            <person name="Bourhy P."/>
            <person name="Veyrier F.J."/>
            <person name="Picardeau M."/>
        </authorList>
    </citation>
    <scope>NUCLEOTIDE SEQUENCE [LARGE SCALE GENOMIC DNA]</scope>
    <source>
        <strain evidence="1">201800287</strain>
    </source>
</reference>
<comment type="caution">
    <text evidence="1">The sequence shown here is derived from an EMBL/GenBank/DDBJ whole genome shotgun (WGS) entry which is preliminary data.</text>
</comment>
<evidence type="ECO:0008006" key="3">
    <source>
        <dbReference type="Google" id="ProtNLM"/>
    </source>
</evidence>
<dbReference type="PROSITE" id="PS51257">
    <property type="entry name" value="PROKAR_LIPOPROTEIN"/>
    <property type="match status" value="1"/>
</dbReference>
<accession>A0A4R9HZT3</accession>